<dbReference type="EMBL" id="JASCZI010062524">
    <property type="protein sequence ID" value="MED6140586.1"/>
    <property type="molecule type" value="Genomic_DNA"/>
</dbReference>
<gene>
    <name evidence="2" type="ORF">PIB30_094678</name>
</gene>
<protein>
    <submittedName>
        <fullName evidence="2">Uncharacterized protein</fullName>
    </submittedName>
</protein>
<proteinExistence type="predicted"/>
<name>A0ABU6SVW5_9FABA</name>
<dbReference type="Proteomes" id="UP001341840">
    <property type="component" value="Unassembled WGS sequence"/>
</dbReference>
<evidence type="ECO:0000313" key="3">
    <source>
        <dbReference type="Proteomes" id="UP001341840"/>
    </source>
</evidence>
<accession>A0ABU6SVW5</accession>
<organism evidence="2 3">
    <name type="scientific">Stylosanthes scabra</name>
    <dbReference type="NCBI Taxonomy" id="79078"/>
    <lineage>
        <taxon>Eukaryota</taxon>
        <taxon>Viridiplantae</taxon>
        <taxon>Streptophyta</taxon>
        <taxon>Embryophyta</taxon>
        <taxon>Tracheophyta</taxon>
        <taxon>Spermatophyta</taxon>
        <taxon>Magnoliopsida</taxon>
        <taxon>eudicotyledons</taxon>
        <taxon>Gunneridae</taxon>
        <taxon>Pentapetalae</taxon>
        <taxon>rosids</taxon>
        <taxon>fabids</taxon>
        <taxon>Fabales</taxon>
        <taxon>Fabaceae</taxon>
        <taxon>Papilionoideae</taxon>
        <taxon>50 kb inversion clade</taxon>
        <taxon>dalbergioids sensu lato</taxon>
        <taxon>Dalbergieae</taxon>
        <taxon>Pterocarpus clade</taxon>
        <taxon>Stylosanthes</taxon>
    </lineage>
</organism>
<sequence>MFNYDETLSLPTPRCPRPHHRIKSPTPRHACQCLGVAQQPPRTPKILKATPTPKIPKHPEAQSIGVQAMPKHPVLARSLRLRVKTKV</sequence>
<reference evidence="2 3" key="1">
    <citation type="journal article" date="2023" name="Plants (Basel)">
        <title>Bridging the Gap: Combining Genomics and Transcriptomics Approaches to Understand Stylosanthes scabra, an Orphan Legume from the Brazilian Caatinga.</title>
        <authorList>
            <person name="Ferreira-Neto J.R.C."/>
            <person name="da Silva M.D."/>
            <person name="Binneck E."/>
            <person name="de Melo N.F."/>
            <person name="da Silva R.H."/>
            <person name="de Melo A.L.T.M."/>
            <person name="Pandolfi V."/>
            <person name="Bustamante F.O."/>
            <person name="Brasileiro-Vidal A.C."/>
            <person name="Benko-Iseppon A.M."/>
        </authorList>
    </citation>
    <scope>NUCLEOTIDE SEQUENCE [LARGE SCALE GENOMIC DNA]</scope>
    <source>
        <tissue evidence="2">Leaves</tissue>
    </source>
</reference>
<evidence type="ECO:0000313" key="2">
    <source>
        <dbReference type="EMBL" id="MED6140586.1"/>
    </source>
</evidence>
<feature type="region of interest" description="Disordered" evidence="1">
    <location>
        <begin position="42"/>
        <end position="69"/>
    </location>
</feature>
<comment type="caution">
    <text evidence="2">The sequence shown here is derived from an EMBL/GenBank/DDBJ whole genome shotgun (WGS) entry which is preliminary data.</text>
</comment>
<feature type="region of interest" description="Disordered" evidence="1">
    <location>
        <begin position="1"/>
        <end position="27"/>
    </location>
</feature>
<keyword evidence="3" id="KW-1185">Reference proteome</keyword>
<evidence type="ECO:0000256" key="1">
    <source>
        <dbReference type="SAM" id="MobiDB-lite"/>
    </source>
</evidence>